<dbReference type="InterPro" id="IPR046357">
    <property type="entry name" value="PPIase_dom_sf"/>
</dbReference>
<dbReference type="SUPFAM" id="SSF54534">
    <property type="entry name" value="FKBP-like"/>
    <property type="match status" value="1"/>
</dbReference>
<dbReference type="Gene3D" id="3.10.50.40">
    <property type="match status" value="1"/>
</dbReference>
<feature type="compositionally biased region" description="Low complexity" evidence="2">
    <location>
        <begin position="9"/>
        <end position="28"/>
    </location>
</feature>
<dbReference type="KEGG" id="mis:MICPUN_108028"/>
<dbReference type="InterPro" id="IPR053111">
    <property type="entry name" value="Chloro_FKBP-type_PPIase"/>
</dbReference>
<dbReference type="InParanoid" id="C1E589"/>
<dbReference type="InterPro" id="IPR001179">
    <property type="entry name" value="PPIase_FKBP_dom"/>
</dbReference>
<protein>
    <recommendedName>
        <fullName evidence="1">peptidylprolyl isomerase</fullName>
        <ecNumber evidence="1">5.2.1.8</ecNumber>
    </recommendedName>
</protein>
<comment type="catalytic activity">
    <reaction evidence="1">
        <text>[protein]-peptidylproline (omega=180) = [protein]-peptidylproline (omega=0)</text>
        <dbReference type="Rhea" id="RHEA:16237"/>
        <dbReference type="Rhea" id="RHEA-COMP:10747"/>
        <dbReference type="Rhea" id="RHEA-COMP:10748"/>
        <dbReference type="ChEBI" id="CHEBI:83833"/>
        <dbReference type="ChEBI" id="CHEBI:83834"/>
        <dbReference type="EC" id="5.2.1.8"/>
    </reaction>
</comment>
<sequence>MAGGLSVPVRGRVAVSTRRGSRVAARSTRASRHARAAEGADPLASRDDEKNHASSASRRALLAAVVSAPVAAPALAVDLEALNEDIMRVADPERYYKDASKVELERQLGAPGSPVNAPGTEKGEDGERDVVTTPSGLSYADVEIGRGDGVKVGDLIVANVVGYTPDGKVFENTYARKTALTFQLGIRPPGVCEGLEEGIRTMRAGGKRLIAVPGSLGFGEAGIRAPLGKVPPNSALRYEVELMRCVTDSFVADSASPAVDDDDATATATGRRPERICCSDAAYPCDPARAAEEGGKSAPMFD</sequence>
<keyword evidence="1" id="KW-0413">Isomerase</keyword>
<dbReference type="GO" id="GO:0003755">
    <property type="term" value="F:peptidyl-prolyl cis-trans isomerase activity"/>
    <property type="evidence" value="ECO:0007669"/>
    <property type="project" value="UniProtKB-KW"/>
</dbReference>
<dbReference type="PROSITE" id="PS50059">
    <property type="entry name" value="FKBP_PPIASE"/>
    <property type="match status" value="1"/>
</dbReference>
<evidence type="ECO:0000259" key="3">
    <source>
        <dbReference type="PROSITE" id="PS50059"/>
    </source>
</evidence>
<organism evidence="4 5">
    <name type="scientific">Micromonas commoda (strain RCC299 / NOUM17 / CCMP2709)</name>
    <name type="common">Picoplanktonic green alga</name>
    <dbReference type="NCBI Taxonomy" id="296587"/>
    <lineage>
        <taxon>Eukaryota</taxon>
        <taxon>Viridiplantae</taxon>
        <taxon>Chlorophyta</taxon>
        <taxon>Mamiellophyceae</taxon>
        <taxon>Mamiellales</taxon>
        <taxon>Mamiellaceae</taxon>
        <taxon>Micromonas</taxon>
    </lineage>
</organism>
<accession>C1E589</accession>
<dbReference type="EMBL" id="CP001325">
    <property type="protein sequence ID" value="ACO62851.1"/>
    <property type="molecule type" value="Genomic_DNA"/>
</dbReference>
<keyword evidence="1" id="KW-0697">Rotamase</keyword>
<evidence type="ECO:0000313" key="4">
    <source>
        <dbReference type="EMBL" id="ACO62851.1"/>
    </source>
</evidence>
<dbReference type="Proteomes" id="UP000002009">
    <property type="component" value="Chromosome 4"/>
</dbReference>
<reference evidence="4 5" key="1">
    <citation type="journal article" date="2009" name="Science">
        <title>Green evolution and dynamic adaptations revealed by genomes of the marine picoeukaryotes Micromonas.</title>
        <authorList>
            <person name="Worden A.Z."/>
            <person name="Lee J.H."/>
            <person name="Mock T."/>
            <person name="Rouze P."/>
            <person name="Simmons M.P."/>
            <person name="Aerts A.L."/>
            <person name="Allen A.E."/>
            <person name="Cuvelier M.L."/>
            <person name="Derelle E."/>
            <person name="Everett M.V."/>
            <person name="Foulon E."/>
            <person name="Grimwood J."/>
            <person name="Gundlach H."/>
            <person name="Henrissat B."/>
            <person name="Napoli C."/>
            <person name="McDonald S.M."/>
            <person name="Parker M.S."/>
            <person name="Rombauts S."/>
            <person name="Salamov A."/>
            <person name="Von Dassow P."/>
            <person name="Badger J.H."/>
            <person name="Coutinho P.M."/>
            <person name="Demir E."/>
            <person name="Dubchak I."/>
            <person name="Gentemann C."/>
            <person name="Eikrem W."/>
            <person name="Gready J.E."/>
            <person name="John U."/>
            <person name="Lanier W."/>
            <person name="Lindquist E.A."/>
            <person name="Lucas S."/>
            <person name="Mayer K.F."/>
            <person name="Moreau H."/>
            <person name="Not F."/>
            <person name="Otillar R."/>
            <person name="Panaud O."/>
            <person name="Pangilinan J."/>
            <person name="Paulsen I."/>
            <person name="Piegu B."/>
            <person name="Poliakov A."/>
            <person name="Robbens S."/>
            <person name="Schmutz J."/>
            <person name="Toulza E."/>
            <person name="Wyss T."/>
            <person name="Zelensky A."/>
            <person name="Zhou K."/>
            <person name="Armbrust E.V."/>
            <person name="Bhattacharya D."/>
            <person name="Goodenough U.W."/>
            <person name="Van de Peer Y."/>
            <person name="Grigoriev I.V."/>
        </authorList>
    </citation>
    <scope>NUCLEOTIDE SEQUENCE [LARGE SCALE GENOMIC DNA]</scope>
    <source>
        <strain evidence="5">RCC299 / NOUM17</strain>
    </source>
</reference>
<dbReference type="STRING" id="296587.C1E589"/>
<gene>
    <name evidence="4" type="ORF">MICPUN_108028</name>
</gene>
<evidence type="ECO:0000256" key="1">
    <source>
        <dbReference type="PROSITE-ProRule" id="PRU00277"/>
    </source>
</evidence>
<feature type="domain" description="PPIase FKBP-type" evidence="3">
    <location>
        <begin position="153"/>
        <end position="246"/>
    </location>
</feature>
<feature type="region of interest" description="Disordered" evidence="2">
    <location>
        <begin position="106"/>
        <end position="133"/>
    </location>
</feature>
<dbReference type="EC" id="5.2.1.8" evidence="1"/>
<feature type="region of interest" description="Disordered" evidence="2">
    <location>
        <begin position="1"/>
        <end position="53"/>
    </location>
</feature>
<evidence type="ECO:0000313" key="5">
    <source>
        <dbReference type="Proteomes" id="UP000002009"/>
    </source>
</evidence>
<dbReference type="GO" id="GO:0009507">
    <property type="term" value="C:chloroplast"/>
    <property type="evidence" value="ECO:0007669"/>
    <property type="project" value="TreeGrafter"/>
</dbReference>
<dbReference type="RefSeq" id="XP_002501593.1">
    <property type="nucleotide sequence ID" value="XM_002501547.1"/>
</dbReference>
<dbReference type="OrthoDB" id="1902587at2759"/>
<name>C1E589_MICCC</name>
<dbReference type="AlphaFoldDB" id="C1E589"/>
<dbReference type="PANTHER" id="PTHR47598">
    <property type="entry name" value="PEPTIDYL-PROLYL CIS-TRANS ISOMERASE FKBP17-2, CHLOROPLASTIC"/>
    <property type="match status" value="1"/>
</dbReference>
<dbReference type="Pfam" id="PF00254">
    <property type="entry name" value="FKBP_C"/>
    <property type="match status" value="1"/>
</dbReference>
<dbReference type="PANTHER" id="PTHR47598:SF1">
    <property type="entry name" value="PEPTIDYL-PROLYL CIS-TRANS ISOMERASE FKBP17-2, CHLOROPLASTIC"/>
    <property type="match status" value="1"/>
</dbReference>
<feature type="compositionally biased region" description="Basic and acidic residues" evidence="2">
    <location>
        <begin position="121"/>
        <end position="130"/>
    </location>
</feature>
<proteinExistence type="predicted"/>
<dbReference type="GeneID" id="8242500"/>
<dbReference type="eggNOG" id="KOG0552">
    <property type="taxonomic scope" value="Eukaryota"/>
</dbReference>
<keyword evidence="5" id="KW-1185">Reference proteome</keyword>
<evidence type="ECO:0000256" key="2">
    <source>
        <dbReference type="SAM" id="MobiDB-lite"/>
    </source>
</evidence>